<reference evidence="1" key="1">
    <citation type="submission" date="2020-06" db="EMBL/GenBank/DDBJ databases">
        <title>Novel chitinolytic bacterium.</title>
        <authorList>
            <person name="Ungkulpasvich U."/>
            <person name="Kosugi A."/>
            <person name="Uke A."/>
        </authorList>
    </citation>
    <scope>NUCLEOTIDE SEQUENCE</scope>
    <source>
        <strain evidence="1">UUS1-1</strain>
    </source>
</reference>
<comment type="caution">
    <text evidence="1">The sequence shown here is derived from an EMBL/GenBank/DDBJ whole genome shotgun (WGS) entry which is preliminary data.</text>
</comment>
<name>A0A8J6HY38_9FIRM</name>
<dbReference type="EMBL" id="JAAKDE010000001">
    <property type="protein sequence ID" value="MBA2131966.1"/>
    <property type="molecule type" value="Genomic_DNA"/>
</dbReference>
<organism evidence="1 2">
    <name type="scientific">Capillibacterium thermochitinicola</name>
    <dbReference type="NCBI Taxonomy" id="2699427"/>
    <lineage>
        <taxon>Bacteria</taxon>
        <taxon>Bacillati</taxon>
        <taxon>Bacillota</taxon>
        <taxon>Capillibacterium</taxon>
    </lineage>
</organism>
<accession>A0A8J6HY38</accession>
<evidence type="ECO:0000313" key="2">
    <source>
        <dbReference type="Proteomes" id="UP000657177"/>
    </source>
</evidence>
<proteinExistence type="predicted"/>
<evidence type="ECO:0000313" key="1">
    <source>
        <dbReference type="EMBL" id="MBA2131966.1"/>
    </source>
</evidence>
<gene>
    <name evidence="1" type="ORF">G5B42_00105</name>
</gene>
<dbReference type="RefSeq" id="WP_181338411.1">
    <property type="nucleotide sequence ID" value="NZ_JAAKDE010000001.1"/>
</dbReference>
<sequence length="611" mass="70101">MIYEQAMTKNCHMDECELNTKAFSNIISLFNEYDHKPSREMLKALKEIIETLTAMAFGKADNKYFLSSIDPGVGKSTAIIQWLRVFLESTDSALEGVGVLIGLERYEEIQRFVDECKLVPDQYAVFVKEDHPLNDLGCGKYGANKAKVLFTTKAQIRIKSAGKHFKDVKQFYYKDKSRQVRIWDESLLVGKALTINRTAIGSLLETVEKWERSTGEKKVLDILEKLLVDLKKYKDGEVFQFPDLRVSLNEALRIFENSTPDRKDYAETLWLMSGKAVTVRNQDGFTLVDCTEDLPEDFAPCLITDASGRVRETYRLQEAERKNLVRLKTANKDYSNLTIHVWRRPRGKFSFNNRDSFDEIAEEVAKVINSKPEEEFLVIGFKPVDRYGRDNIEVAIKKRMTTNPERVKFTHWGKHTATNQFANIPNVILAGTLFYRTADYEAIGRAAAGRTTTKGIFSSNEITRVKHGESCHHILQASCRGAIRKCIGDSCPKSDLWLIASPITGVEALLPVIFPGSRIILWMKDKNTLKGKAKEAFEYIMGRFREDEDLEKITEVEVRKALGFRDNYMFRRDVLNKKEFIEMITEKGIVVKEGGRRRNEFVKVNFKYSPN</sequence>
<protein>
    <submittedName>
        <fullName evidence="1">Uncharacterized protein</fullName>
    </submittedName>
</protein>
<dbReference type="Proteomes" id="UP000657177">
    <property type="component" value="Unassembled WGS sequence"/>
</dbReference>
<keyword evidence="2" id="KW-1185">Reference proteome</keyword>
<dbReference type="AlphaFoldDB" id="A0A8J6HY38"/>